<dbReference type="PROSITE" id="PS00189">
    <property type="entry name" value="LIPOYL"/>
    <property type="match status" value="1"/>
</dbReference>
<dbReference type="SUPFAM" id="SSF51230">
    <property type="entry name" value="Single hybrid motif"/>
    <property type="match status" value="1"/>
</dbReference>
<name>A0A1D8N766_YARLL</name>
<evidence type="ECO:0000256" key="5">
    <source>
        <dbReference type="ARBA" id="ARBA00023128"/>
    </source>
</evidence>
<evidence type="ECO:0000313" key="12">
    <source>
        <dbReference type="EMBL" id="AOW01478.1"/>
    </source>
</evidence>
<dbReference type="KEGG" id="yli:2907502"/>
<evidence type="ECO:0000256" key="6">
    <source>
        <dbReference type="ARBA" id="ARBA00059875"/>
    </source>
</evidence>
<evidence type="ECO:0000256" key="4">
    <source>
        <dbReference type="ARBA" id="ARBA00022946"/>
    </source>
</evidence>
<comment type="subcellular location">
    <subcellularLocation>
        <location evidence="1">Mitochondrion matrix</location>
    </subcellularLocation>
</comment>
<dbReference type="InterPro" id="IPR000089">
    <property type="entry name" value="Biotin_lipoyl"/>
</dbReference>
<dbReference type="Gene3D" id="2.40.50.100">
    <property type="match status" value="1"/>
</dbReference>
<evidence type="ECO:0000259" key="10">
    <source>
        <dbReference type="PROSITE" id="PS50968"/>
    </source>
</evidence>
<dbReference type="InterPro" id="IPR003016">
    <property type="entry name" value="2-oxoA_DH_lipoyl-BS"/>
</dbReference>
<evidence type="ECO:0000256" key="1">
    <source>
        <dbReference type="ARBA" id="ARBA00004305"/>
    </source>
</evidence>
<comment type="function">
    <text evidence="6">Required for anchoring dihydrolipoamide dehydrogenase (E3) to the dihydrolipoamide transacetylase (E2) core of the pyruvate dehydrogenase complexes of eukaryotes. This specific binding is essential for a functional PDH complex.</text>
</comment>
<comment type="similarity">
    <text evidence="2">Belongs to the 2-oxoacid dehydrogenase family.</text>
</comment>
<dbReference type="GO" id="GO:0045254">
    <property type="term" value="C:pyruvate dehydrogenase complex"/>
    <property type="evidence" value="ECO:0007669"/>
    <property type="project" value="InterPro"/>
</dbReference>
<dbReference type="PROSITE" id="PS50968">
    <property type="entry name" value="BIOTINYL_LIPOYL"/>
    <property type="match status" value="1"/>
</dbReference>
<feature type="domain" description="Lipoyl-binding" evidence="10">
    <location>
        <begin position="44"/>
        <end position="120"/>
    </location>
</feature>
<feature type="compositionally biased region" description="Low complexity" evidence="9">
    <location>
        <begin position="161"/>
        <end position="192"/>
    </location>
</feature>
<dbReference type="AlphaFoldDB" id="A0A1D8N766"/>
<dbReference type="Pfam" id="PF00364">
    <property type="entry name" value="Biotin_lipoyl"/>
    <property type="match status" value="1"/>
</dbReference>
<proteinExistence type="inferred from homology"/>
<sequence>MLLSFPDLAAASRFRVLVPLLSDRTHSRHFTNPVLHTTPRLYQASNFAMPAMSPTMTEGGIVSWKVKEGDEFSAGDVILEIETDKAQIDVEAADDGVMAKIYKKDGDKDIQVGDTIAVIAEPGDDIKTIDIPAPVESDGKPAPKEEAKEEVKEAPKEEAKAPAPKAPSTPKEAPKTESSSAPSSSGYSAPANPAQTLLPSVSSLLVANGISKEDAFAKIKATGPHGRLLKGDILAYLGKVPEGSPGAVADEINKRSHLDLSNIKPAKKSDAAAPTGAAKAGDAAAPATKAAPEPVIFTSFLDVAHFEPEDQLELQRIVKQAIKLAKYDAVELAKPRRSANVDPDFEAIIGPAKGTKFYDVNVIYPKSTKRALSNGADLYDILSDRKPRKAAVQVPSNTVQVDVTVNDKVPGAEKRAKLFLNRLEYHLTVEE</sequence>
<comment type="subunit">
    <text evidence="7">Eukaryotic pyruvate dehydrogenase (PDH) complexes are organized as a core consisting of the oligomeric dihydrolipoamide acetyl-transferase (E2), around which are arranged multiple copies of pyruvate dehydrogenase (E1), dihydrolipoamide dehydrogenase (E3) and protein X (E3BP) bound by non-covalent bonds.</text>
</comment>
<organism evidence="12 13">
    <name type="scientific">Yarrowia lipolytica</name>
    <name type="common">Candida lipolytica</name>
    <dbReference type="NCBI Taxonomy" id="4952"/>
    <lineage>
        <taxon>Eukaryota</taxon>
        <taxon>Fungi</taxon>
        <taxon>Dikarya</taxon>
        <taxon>Ascomycota</taxon>
        <taxon>Saccharomycotina</taxon>
        <taxon>Dipodascomycetes</taxon>
        <taxon>Dipodascales</taxon>
        <taxon>Dipodascales incertae sedis</taxon>
        <taxon>Yarrowia</taxon>
    </lineage>
</organism>
<dbReference type="SUPFAM" id="SSF47005">
    <property type="entry name" value="Peripheral subunit-binding domain of 2-oxo acid dehydrogenase complex"/>
    <property type="match status" value="1"/>
</dbReference>
<dbReference type="FunFam" id="4.10.320.10:FF:000017">
    <property type="entry name" value="Pyruvate dehydrogenase complex protein X component, mitochondrial"/>
    <property type="match status" value="1"/>
</dbReference>
<feature type="region of interest" description="Disordered" evidence="9">
    <location>
        <begin position="128"/>
        <end position="192"/>
    </location>
</feature>
<evidence type="ECO:0000313" key="13">
    <source>
        <dbReference type="Proteomes" id="UP000182444"/>
    </source>
</evidence>
<dbReference type="Gene3D" id="4.10.320.10">
    <property type="entry name" value="E3-binding domain"/>
    <property type="match status" value="1"/>
</dbReference>
<dbReference type="GO" id="GO:0006086">
    <property type="term" value="P:pyruvate decarboxylation to acetyl-CoA"/>
    <property type="evidence" value="ECO:0007669"/>
    <property type="project" value="InterPro"/>
</dbReference>
<dbReference type="VEuPathDB" id="FungiDB:YALI0_B09845g"/>
<dbReference type="CDD" id="cd06849">
    <property type="entry name" value="lipoyl_domain"/>
    <property type="match status" value="1"/>
</dbReference>
<dbReference type="RefSeq" id="XP_500695.2">
    <property type="nucleotide sequence ID" value="XM_500695.2"/>
</dbReference>
<feature type="domain" description="Peripheral subunit-binding (PSBD)" evidence="11">
    <location>
        <begin position="196"/>
        <end position="237"/>
    </location>
</feature>
<dbReference type="InterPro" id="IPR011053">
    <property type="entry name" value="Single_hybrid_motif"/>
</dbReference>
<dbReference type="InterPro" id="IPR045257">
    <property type="entry name" value="E2/Pdx1"/>
</dbReference>
<evidence type="ECO:0000259" key="11">
    <source>
        <dbReference type="PROSITE" id="PS51826"/>
    </source>
</evidence>
<dbReference type="GO" id="GO:0004742">
    <property type="term" value="F:dihydrolipoyllysine-residue acetyltransferase activity"/>
    <property type="evidence" value="ECO:0007669"/>
    <property type="project" value="TreeGrafter"/>
</dbReference>
<evidence type="ECO:0000256" key="3">
    <source>
        <dbReference type="ARBA" id="ARBA00022823"/>
    </source>
</evidence>
<dbReference type="Proteomes" id="UP000182444">
    <property type="component" value="Chromosome 1B"/>
</dbReference>
<dbReference type="PROSITE" id="PS51826">
    <property type="entry name" value="PSBD"/>
    <property type="match status" value="1"/>
</dbReference>
<keyword evidence="4" id="KW-0809">Transit peptide</keyword>
<evidence type="ECO:0000256" key="2">
    <source>
        <dbReference type="ARBA" id="ARBA00007317"/>
    </source>
</evidence>
<keyword evidence="3" id="KW-0450">Lipoyl</keyword>
<keyword evidence="5" id="KW-0496">Mitochondrion</keyword>
<dbReference type="GeneID" id="2907502"/>
<evidence type="ECO:0000256" key="8">
    <source>
        <dbReference type="ARBA" id="ARBA00083110"/>
    </source>
</evidence>
<evidence type="ECO:0000256" key="9">
    <source>
        <dbReference type="SAM" id="MobiDB-lite"/>
    </source>
</evidence>
<dbReference type="PANTHER" id="PTHR23151">
    <property type="entry name" value="DIHYDROLIPOAMIDE ACETYL/SUCCINYL-TRANSFERASE-RELATED"/>
    <property type="match status" value="1"/>
</dbReference>
<dbReference type="PANTHER" id="PTHR23151:SF82">
    <property type="entry name" value="PYRUVATE DEHYDROGENASE COMPLEX PROTEIN X COMPONENT, MITOCHONDRIAL"/>
    <property type="match status" value="1"/>
</dbReference>
<gene>
    <name evidence="12" type="ORF">YALI1_B13179g</name>
</gene>
<dbReference type="FunFam" id="2.40.50.100:FF:000010">
    <property type="entry name" value="Acetyltransferase component of pyruvate dehydrogenase complex"/>
    <property type="match status" value="1"/>
</dbReference>
<dbReference type="eggNOG" id="KOG0557">
    <property type="taxonomic scope" value="Eukaryota"/>
</dbReference>
<dbReference type="VEuPathDB" id="FungiDB:YALI1_B13179g"/>
<accession>A0A1D8N766</accession>
<dbReference type="GO" id="GO:0005759">
    <property type="term" value="C:mitochondrial matrix"/>
    <property type="evidence" value="ECO:0007669"/>
    <property type="project" value="UniProtKB-SubCell"/>
</dbReference>
<dbReference type="InterPro" id="IPR036625">
    <property type="entry name" value="E3-bd_dom_sf"/>
</dbReference>
<protein>
    <recommendedName>
        <fullName evidence="8">Dihydrolipoamide dehydrogenase-binding protein of pyruvate dehydrogenase complex</fullName>
    </recommendedName>
</protein>
<dbReference type="EMBL" id="CP017554">
    <property type="protein sequence ID" value="AOW01478.1"/>
    <property type="molecule type" value="Genomic_DNA"/>
</dbReference>
<dbReference type="InterPro" id="IPR004167">
    <property type="entry name" value="PSBD"/>
</dbReference>
<reference evidence="12 13" key="1">
    <citation type="journal article" date="2016" name="PLoS ONE">
        <title>Sequence Assembly of Yarrowia lipolytica Strain W29/CLIB89 Shows Transposable Element Diversity.</title>
        <authorList>
            <person name="Magnan C."/>
            <person name="Yu J."/>
            <person name="Chang I."/>
            <person name="Jahn E."/>
            <person name="Kanomata Y."/>
            <person name="Wu J."/>
            <person name="Zeller M."/>
            <person name="Oakes M."/>
            <person name="Baldi P."/>
            <person name="Sandmeyer S."/>
        </authorList>
    </citation>
    <scope>NUCLEOTIDE SEQUENCE [LARGE SCALE GENOMIC DNA]</scope>
    <source>
        <strain evidence="13">CLIB89(W29)</strain>
    </source>
</reference>
<evidence type="ECO:0000256" key="7">
    <source>
        <dbReference type="ARBA" id="ARBA00065810"/>
    </source>
</evidence>
<feature type="compositionally biased region" description="Basic and acidic residues" evidence="9">
    <location>
        <begin position="137"/>
        <end position="160"/>
    </location>
</feature>